<feature type="compositionally biased region" description="Basic and acidic residues" evidence="1">
    <location>
        <begin position="136"/>
        <end position="145"/>
    </location>
</feature>
<evidence type="ECO:0000313" key="3">
    <source>
        <dbReference type="Proteomes" id="UP000678393"/>
    </source>
</evidence>
<keyword evidence="3" id="KW-1185">Reference proteome</keyword>
<organism evidence="2 3">
    <name type="scientific">Candidula unifasciata</name>
    <dbReference type="NCBI Taxonomy" id="100452"/>
    <lineage>
        <taxon>Eukaryota</taxon>
        <taxon>Metazoa</taxon>
        <taxon>Spiralia</taxon>
        <taxon>Lophotrochozoa</taxon>
        <taxon>Mollusca</taxon>
        <taxon>Gastropoda</taxon>
        <taxon>Heterobranchia</taxon>
        <taxon>Euthyneura</taxon>
        <taxon>Panpulmonata</taxon>
        <taxon>Eupulmonata</taxon>
        <taxon>Stylommatophora</taxon>
        <taxon>Helicina</taxon>
        <taxon>Helicoidea</taxon>
        <taxon>Geomitridae</taxon>
        <taxon>Candidula</taxon>
    </lineage>
</organism>
<protein>
    <submittedName>
        <fullName evidence="2">Uncharacterized protein</fullName>
    </submittedName>
</protein>
<sequence length="332" mass="37661">MQTVQAWRFHAPLTQLCMHNNQCSSKLQKFLSKKIWTKDDRQEILNTMADLFLLGGDCVEDLCIWFGPLLLEILARSTESILYSGHLQLRLLKKMAVVMCRGFPINELLVKFARDFVRHFNPFTTKDTDSEEPPPEADRNNEESKEACVDARTQISDLDWCHAMWSYMRFLPEFATTIDLTPLEDYLSCTDPLVKWYASLALSRFHAFSSSEEKQFLIQHFPPAEQSRLSMHVSMQVSALVTKFNRARQRVELVLVDSLQSNTLHTIQVDDLCAHVVSVGGVLLPKVRQAATAHSQENVNVQPPPTALVCNPDQLLPIDYSTPGPSGQQASK</sequence>
<gene>
    <name evidence="2" type="ORF">CUNI_LOCUS14701</name>
</gene>
<feature type="region of interest" description="Disordered" evidence="1">
    <location>
        <begin position="124"/>
        <end position="145"/>
    </location>
</feature>
<proteinExistence type="predicted"/>
<reference evidence="2" key="1">
    <citation type="submission" date="2021-04" db="EMBL/GenBank/DDBJ databases">
        <authorList>
            <consortium name="Molecular Ecology Group"/>
        </authorList>
    </citation>
    <scope>NUCLEOTIDE SEQUENCE</scope>
</reference>
<dbReference type="Proteomes" id="UP000678393">
    <property type="component" value="Unassembled WGS sequence"/>
</dbReference>
<accession>A0A8S3ZI78</accession>
<name>A0A8S3ZI78_9EUPU</name>
<evidence type="ECO:0000313" key="2">
    <source>
        <dbReference type="EMBL" id="CAG5129143.1"/>
    </source>
</evidence>
<dbReference type="OrthoDB" id="422220at2759"/>
<dbReference type="EMBL" id="CAJHNH020003369">
    <property type="protein sequence ID" value="CAG5129143.1"/>
    <property type="molecule type" value="Genomic_DNA"/>
</dbReference>
<comment type="caution">
    <text evidence="2">The sequence shown here is derived from an EMBL/GenBank/DDBJ whole genome shotgun (WGS) entry which is preliminary data.</text>
</comment>
<evidence type="ECO:0000256" key="1">
    <source>
        <dbReference type="SAM" id="MobiDB-lite"/>
    </source>
</evidence>
<dbReference type="AlphaFoldDB" id="A0A8S3ZI78"/>